<proteinExistence type="predicted"/>
<evidence type="ECO:0000256" key="1">
    <source>
        <dbReference type="SAM" id="Coils"/>
    </source>
</evidence>
<dbReference type="Proteomes" id="UP000324632">
    <property type="component" value="Chromosome 9"/>
</dbReference>
<accession>A0A5A9P142</accession>
<feature type="coiled-coil region" evidence="1">
    <location>
        <begin position="42"/>
        <end position="108"/>
    </location>
</feature>
<protein>
    <submittedName>
        <fullName evidence="2">Uncharacterized protein</fullName>
    </submittedName>
</protein>
<name>A0A5A9P142_9TELE</name>
<evidence type="ECO:0000313" key="2">
    <source>
        <dbReference type="EMBL" id="KAA0716214.1"/>
    </source>
</evidence>
<sequence>MRERFTALEGELVQLREITLSLQTIQSSDQSSNNPTAKQKEGDNIRKELSSLQAEVKQLVQERERLKVQLASLETQLTQQTESHWTQLTALREEIRELKHDKDTHLTALNSKNGPEQQRCHQTPEVCDRGISSPVDVFVRAAVTHLSPLSSAARLYPHRRSGASERIRRRSLHV</sequence>
<evidence type="ECO:0000313" key="3">
    <source>
        <dbReference type="Proteomes" id="UP000324632"/>
    </source>
</evidence>
<dbReference type="EMBL" id="SOYY01000009">
    <property type="protein sequence ID" value="KAA0716214.1"/>
    <property type="molecule type" value="Genomic_DNA"/>
</dbReference>
<keyword evidence="3" id="KW-1185">Reference proteome</keyword>
<dbReference type="AlphaFoldDB" id="A0A5A9P142"/>
<organism evidence="2 3">
    <name type="scientific">Triplophysa tibetana</name>
    <dbReference type="NCBI Taxonomy" id="1572043"/>
    <lineage>
        <taxon>Eukaryota</taxon>
        <taxon>Metazoa</taxon>
        <taxon>Chordata</taxon>
        <taxon>Craniata</taxon>
        <taxon>Vertebrata</taxon>
        <taxon>Euteleostomi</taxon>
        <taxon>Actinopterygii</taxon>
        <taxon>Neopterygii</taxon>
        <taxon>Teleostei</taxon>
        <taxon>Ostariophysi</taxon>
        <taxon>Cypriniformes</taxon>
        <taxon>Nemacheilidae</taxon>
        <taxon>Triplophysa</taxon>
    </lineage>
</organism>
<comment type="caution">
    <text evidence="2">The sequence shown here is derived from an EMBL/GenBank/DDBJ whole genome shotgun (WGS) entry which is preliminary data.</text>
</comment>
<keyword evidence="1" id="KW-0175">Coiled coil</keyword>
<dbReference type="Gene3D" id="1.20.120.560">
    <property type="entry name" value="alix/aip1 in complex with the ypdl late domain"/>
    <property type="match status" value="1"/>
</dbReference>
<gene>
    <name evidence="2" type="ORF">E1301_Tti022514</name>
</gene>
<reference evidence="2 3" key="1">
    <citation type="journal article" date="2019" name="Mol. Ecol. Resour.">
        <title>Chromosome-level genome assembly of Triplophysa tibetana, a fish adapted to the harsh high-altitude environment of the Tibetan Plateau.</title>
        <authorList>
            <person name="Yang X."/>
            <person name="Liu H."/>
            <person name="Ma Z."/>
            <person name="Zou Y."/>
            <person name="Zou M."/>
            <person name="Mao Y."/>
            <person name="Li X."/>
            <person name="Wang H."/>
            <person name="Chen T."/>
            <person name="Wang W."/>
            <person name="Yang R."/>
        </authorList>
    </citation>
    <scope>NUCLEOTIDE SEQUENCE [LARGE SCALE GENOMIC DNA]</scope>
    <source>
        <strain evidence="2">TTIB1903HZAU</strain>
        <tissue evidence="2">Muscle</tissue>
    </source>
</reference>